<reference evidence="5" key="1">
    <citation type="journal article" date="2016" name="Proc. Natl. Acad. Sci. U.S.A.">
        <title>Comparative genomics of biotechnologically important yeasts.</title>
        <authorList>
            <person name="Riley R."/>
            <person name="Haridas S."/>
            <person name="Wolfe K.H."/>
            <person name="Lopes M.R."/>
            <person name="Hittinger C.T."/>
            <person name="Goeker M."/>
            <person name="Salamov A.A."/>
            <person name="Wisecaver J.H."/>
            <person name="Long T.M."/>
            <person name="Calvey C.H."/>
            <person name="Aerts A.L."/>
            <person name="Barry K.W."/>
            <person name="Choi C."/>
            <person name="Clum A."/>
            <person name="Coughlan A.Y."/>
            <person name="Deshpande S."/>
            <person name="Douglass A.P."/>
            <person name="Hanson S.J."/>
            <person name="Klenk H.-P."/>
            <person name="LaButti K.M."/>
            <person name="Lapidus A."/>
            <person name="Lindquist E.A."/>
            <person name="Lipzen A.M."/>
            <person name="Meier-Kolthoff J.P."/>
            <person name="Ohm R.A."/>
            <person name="Otillar R.P."/>
            <person name="Pangilinan J.L."/>
            <person name="Peng Y."/>
            <person name="Rokas A."/>
            <person name="Rosa C.A."/>
            <person name="Scheuner C."/>
            <person name="Sibirny A.A."/>
            <person name="Slot J.C."/>
            <person name="Stielow J.B."/>
            <person name="Sun H."/>
            <person name="Kurtzman C.P."/>
            <person name="Blackwell M."/>
            <person name="Grigoriev I.V."/>
            <person name="Jeffries T.W."/>
        </authorList>
    </citation>
    <scope>NUCLEOTIDE SEQUENCE [LARGE SCALE GENOMIC DNA]</scope>
    <source>
        <strain evidence="5">NRRL Y-1626</strain>
    </source>
</reference>
<dbReference type="GO" id="GO:0030686">
    <property type="term" value="C:90S preribosome"/>
    <property type="evidence" value="ECO:0007669"/>
    <property type="project" value="InterPro"/>
</dbReference>
<dbReference type="AlphaFoldDB" id="A0A1B7TAZ3"/>
<dbReference type="EMBL" id="LXPE01000036">
    <property type="protein sequence ID" value="OBA25883.1"/>
    <property type="molecule type" value="Genomic_DNA"/>
</dbReference>
<dbReference type="Pfam" id="PF00400">
    <property type="entry name" value="WD40"/>
    <property type="match status" value="1"/>
</dbReference>
<proteinExistence type="predicted"/>
<dbReference type="PANTHER" id="PTHR44163">
    <property type="entry name" value="U3 SMALL NUCLEOLAR RNA-ASSOCIATED PROTEIN 4 HOMOLOG"/>
    <property type="match status" value="1"/>
</dbReference>
<dbReference type="PROSITE" id="PS50082">
    <property type="entry name" value="WD_REPEATS_2"/>
    <property type="match status" value="1"/>
</dbReference>
<keyword evidence="5" id="KW-1185">Reference proteome</keyword>
<keyword evidence="1 3" id="KW-0853">WD repeat</keyword>
<evidence type="ECO:0000313" key="5">
    <source>
        <dbReference type="Proteomes" id="UP000092321"/>
    </source>
</evidence>
<dbReference type="GO" id="GO:0003723">
    <property type="term" value="F:RNA binding"/>
    <property type="evidence" value="ECO:0007669"/>
    <property type="project" value="TreeGrafter"/>
</dbReference>
<name>A0A1B7TAZ3_9ASCO</name>
<dbReference type="InterPro" id="IPR036322">
    <property type="entry name" value="WD40_repeat_dom_sf"/>
</dbReference>
<dbReference type="GO" id="GO:0032040">
    <property type="term" value="C:small-subunit processome"/>
    <property type="evidence" value="ECO:0007669"/>
    <property type="project" value="TreeGrafter"/>
</dbReference>
<evidence type="ECO:0000256" key="2">
    <source>
        <dbReference type="ARBA" id="ARBA00022737"/>
    </source>
</evidence>
<dbReference type="PROSITE" id="PS00678">
    <property type="entry name" value="WD_REPEATS_1"/>
    <property type="match status" value="1"/>
</dbReference>
<keyword evidence="2" id="KW-0677">Repeat</keyword>
<evidence type="ECO:0000256" key="1">
    <source>
        <dbReference type="ARBA" id="ARBA00022574"/>
    </source>
</evidence>
<dbReference type="InterPro" id="IPR015943">
    <property type="entry name" value="WD40/YVTN_repeat-like_dom_sf"/>
</dbReference>
<accession>A0A1B7TAZ3</accession>
<dbReference type="InterPro" id="IPR046351">
    <property type="entry name" value="UTP4"/>
</dbReference>
<evidence type="ECO:0000256" key="3">
    <source>
        <dbReference type="PROSITE-ProRule" id="PRU00221"/>
    </source>
</evidence>
<evidence type="ECO:0000313" key="4">
    <source>
        <dbReference type="EMBL" id="OBA25883.1"/>
    </source>
</evidence>
<dbReference type="SMART" id="SM00320">
    <property type="entry name" value="WD40"/>
    <property type="match status" value="4"/>
</dbReference>
<gene>
    <name evidence="4" type="ORF">HANVADRAFT_53584</name>
</gene>
<dbReference type="InterPro" id="IPR001680">
    <property type="entry name" value="WD40_rpt"/>
</dbReference>
<organism evidence="4 5">
    <name type="scientific">Hanseniaspora valbyensis NRRL Y-1626</name>
    <dbReference type="NCBI Taxonomy" id="766949"/>
    <lineage>
        <taxon>Eukaryota</taxon>
        <taxon>Fungi</taxon>
        <taxon>Dikarya</taxon>
        <taxon>Ascomycota</taxon>
        <taxon>Saccharomycotina</taxon>
        <taxon>Saccharomycetes</taxon>
        <taxon>Saccharomycodales</taxon>
        <taxon>Saccharomycodaceae</taxon>
        <taxon>Hanseniaspora</taxon>
    </lineage>
</organism>
<dbReference type="Proteomes" id="UP000092321">
    <property type="component" value="Unassembled WGS sequence"/>
</dbReference>
<dbReference type="InterPro" id="IPR019775">
    <property type="entry name" value="WD40_repeat_CS"/>
</dbReference>
<dbReference type="OrthoDB" id="3972021at2759"/>
<dbReference type="SUPFAM" id="SSF50978">
    <property type="entry name" value="WD40 repeat-like"/>
    <property type="match status" value="1"/>
</dbReference>
<comment type="caution">
    <text evidence="4">The sequence shown here is derived from an EMBL/GenBank/DDBJ whole genome shotgun (WGS) entry which is preliminary data.</text>
</comment>
<feature type="repeat" description="WD" evidence="3">
    <location>
        <begin position="247"/>
        <end position="281"/>
    </location>
</feature>
<dbReference type="GO" id="GO:0034455">
    <property type="term" value="C:t-UTP complex"/>
    <property type="evidence" value="ECO:0007669"/>
    <property type="project" value="TreeGrafter"/>
</dbReference>
<dbReference type="GO" id="GO:0000462">
    <property type="term" value="P:maturation of SSU-rRNA from tricistronic rRNA transcript (SSU-rRNA, 5.8S rRNA, LSU-rRNA)"/>
    <property type="evidence" value="ECO:0007669"/>
    <property type="project" value="InterPro"/>
</dbReference>
<feature type="non-terminal residue" evidence="4">
    <location>
        <position position="405"/>
    </location>
</feature>
<protein>
    <submittedName>
        <fullName evidence="4">WD40 repeat-like protein</fullName>
    </submittedName>
</protein>
<dbReference type="PANTHER" id="PTHR44163:SF1">
    <property type="entry name" value="U3 SMALL NUCLEOLAR RNA-ASSOCIATED PROTEIN 4 HOMOLOG"/>
    <property type="match status" value="1"/>
</dbReference>
<sequence>MTADKPKDSLLKLFKINYLNKDSKNASSLEITNCKIISFKDTYRILVSRNNGILEHWEYNLDIKKWTNLSIINHVNINDPLSSNTIEDFTYFIDPSTELERLFTINGNEFITEYDLVNKCIKKQHLINVTSDSNCIIWSINVNSELNKLIIGLTNNNIQIYDLSSENGNELIYNSQLISSINNDEKILSISFINKDKHIITGTSLGKIKILSYENNNSIQLLKTLKIDNKKSNNNKKHNKQSKIPIVWSLEYIPKYNLIVSGDSNGDLKVWDFKTNTLVQSLTTNNNSNSKKVSKVDILNLTYNEANDCIFTTSLDKKISMFKFLKNDDSVKLHLLTSRLINKSLFKVDQGYDLRGLYSLDNFMVVGNDKGEIQIFNQCGSFNSVDNSSSTSKLPIVLKQDDLLV</sequence>
<dbReference type="Gene3D" id="2.130.10.10">
    <property type="entry name" value="YVTN repeat-like/Quinoprotein amine dehydrogenase"/>
    <property type="match status" value="1"/>
</dbReference>